<dbReference type="GO" id="GO:0007178">
    <property type="term" value="P:cell surface receptor protein serine/threonine kinase signaling pathway"/>
    <property type="evidence" value="ECO:0007669"/>
    <property type="project" value="TreeGrafter"/>
</dbReference>
<evidence type="ECO:0000259" key="1">
    <source>
        <dbReference type="Pfam" id="PF06239"/>
    </source>
</evidence>
<dbReference type="GO" id="GO:0045087">
    <property type="term" value="P:innate immune response"/>
    <property type="evidence" value="ECO:0007669"/>
    <property type="project" value="TreeGrafter"/>
</dbReference>
<evidence type="ECO:0000313" key="2">
    <source>
        <dbReference type="EMBL" id="CAG5118128.1"/>
    </source>
</evidence>
<dbReference type="AlphaFoldDB" id="A0A8S3YNV7"/>
<reference evidence="2" key="1">
    <citation type="submission" date="2021-04" db="EMBL/GenBank/DDBJ databases">
        <authorList>
            <consortium name="Molecular Ecology Group"/>
        </authorList>
    </citation>
    <scope>NUCLEOTIDE SEQUENCE</scope>
</reference>
<evidence type="ECO:0000313" key="3">
    <source>
        <dbReference type="Proteomes" id="UP000678393"/>
    </source>
</evidence>
<dbReference type="EMBL" id="CAJHNH020000502">
    <property type="protein sequence ID" value="CAG5118128.1"/>
    <property type="molecule type" value="Genomic_DNA"/>
</dbReference>
<dbReference type="OrthoDB" id="10064298at2759"/>
<feature type="non-terminal residue" evidence="2">
    <location>
        <position position="1"/>
    </location>
</feature>
<dbReference type="InterPro" id="IPR010418">
    <property type="entry name" value="ECSIT"/>
</dbReference>
<accession>A0A8S3YNV7</accession>
<protein>
    <recommendedName>
        <fullName evidence="1">ECSIT N-terminal domain-containing protein</fullName>
    </recommendedName>
</protein>
<dbReference type="InterPro" id="IPR046448">
    <property type="entry name" value="ECSIT_N"/>
</dbReference>
<organism evidence="2 3">
    <name type="scientific">Candidula unifasciata</name>
    <dbReference type="NCBI Taxonomy" id="100452"/>
    <lineage>
        <taxon>Eukaryota</taxon>
        <taxon>Metazoa</taxon>
        <taxon>Spiralia</taxon>
        <taxon>Lophotrochozoa</taxon>
        <taxon>Mollusca</taxon>
        <taxon>Gastropoda</taxon>
        <taxon>Heterobranchia</taxon>
        <taxon>Euthyneura</taxon>
        <taxon>Panpulmonata</taxon>
        <taxon>Eupulmonata</taxon>
        <taxon>Stylommatophora</taxon>
        <taxon>Helicina</taxon>
        <taxon>Helicoidea</taxon>
        <taxon>Geomitridae</taxon>
        <taxon>Candidula</taxon>
    </lineage>
</organism>
<keyword evidence="3" id="KW-1185">Reference proteome</keyword>
<feature type="domain" description="ECSIT N-terminal" evidence="1">
    <location>
        <begin position="3"/>
        <end position="89"/>
    </location>
</feature>
<dbReference type="Pfam" id="PF06239">
    <property type="entry name" value="ECSIT_N"/>
    <property type="match status" value="1"/>
</dbReference>
<comment type="caution">
    <text evidence="2">The sequence shown here is derived from an EMBL/GenBank/DDBJ whole genome shotgun (WGS) entry which is preliminary data.</text>
</comment>
<sequence>GANKKTFLIAVNSYISKEALYRRGAAEFIYAGMQKMKMFGVEKDLVAYKALIQVFPEGKMIPRNVWQVEFMHYPRQQQCGIDLLEQMEHN</sequence>
<proteinExistence type="predicted"/>
<feature type="non-terminal residue" evidence="2">
    <location>
        <position position="90"/>
    </location>
</feature>
<dbReference type="Proteomes" id="UP000678393">
    <property type="component" value="Unassembled WGS sequence"/>
</dbReference>
<gene>
    <name evidence="2" type="ORF">CUNI_LOCUS3686</name>
</gene>
<dbReference type="PANTHER" id="PTHR13113:SF1">
    <property type="entry name" value="EVOLUTIONARILY CONSERVED SIGNALING INTERMEDIATE IN TOLL PATHWAY, MITOCHONDRIAL"/>
    <property type="match status" value="1"/>
</dbReference>
<dbReference type="PANTHER" id="PTHR13113">
    <property type="entry name" value="ECSIT EVOLUTIONARILY CONSERVED SIGNALING INTERMEDIATE IN TOLL PATHWAYS"/>
    <property type="match status" value="1"/>
</dbReference>
<dbReference type="GO" id="GO:0005739">
    <property type="term" value="C:mitochondrion"/>
    <property type="evidence" value="ECO:0007669"/>
    <property type="project" value="TreeGrafter"/>
</dbReference>
<name>A0A8S3YNV7_9EUPU</name>